<evidence type="ECO:0000256" key="1">
    <source>
        <dbReference type="SAM" id="MobiDB-lite"/>
    </source>
</evidence>
<organism evidence="3 4">
    <name type="scientific">Haladaptatus pallidirubidus</name>
    <dbReference type="NCBI Taxonomy" id="1008152"/>
    <lineage>
        <taxon>Archaea</taxon>
        <taxon>Methanobacteriati</taxon>
        <taxon>Methanobacteriota</taxon>
        <taxon>Stenosarchaea group</taxon>
        <taxon>Halobacteria</taxon>
        <taxon>Halobacteriales</taxon>
        <taxon>Haladaptataceae</taxon>
        <taxon>Haladaptatus</taxon>
    </lineage>
</organism>
<feature type="compositionally biased region" description="Polar residues" evidence="1">
    <location>
        <begin position="175"/>
        <end position="189"/>
    </location>
</feature>
<proteinExistence type="predicted"/>
<evidence type="ECO:0000313" key="4">
    <source>
        <dbReference type="Proteomes" id="UP001501729"/>
    </source>
</evidence>
<dbReference type="EMBL" id="BAABKX010000013">
    <property type="protein sequence ID" value="GAA5054187.1"/>
    <property type="molecule type" value="Genomic_DNA"/>
</dbReference>
<name>A0AAV3UJZ9_9EURY</name>
<dbReference type="Proteomes" id="UP001501729">
    <property type="component" value="Unassembled WGS sequence"/>
</dbReference>
<gene>
    <name evidence="3" type="ORF">GCM10025751_32410</name>
</gene>
<feature type="compositionally biased region" description="Basic and acidic residues" evidence="1">
    <location>
        <begin position="191"/>
        <end position="200"/>
    </location>
</feature>
<accession>A0AAV3UJZ9</accession>
<evidence type="ECO:0000313" key="3">
    <source>
        <dbReference type="EMBL" id="GAA5054187.1"/>
    </source>
</evidence>
<feature type="region of interest" description="Disordered" evidence="1">
    <location>
        <begin position="165"/>
        <end position="200"/>
    </location>
</feature>
<reference evidence="3 4" key="1">
    <citation type="journal article" date="2019" name="Int. J. Syst. Evol. Microbiol.">
        <title>The Global Catalogue of Microorganisms (GCM) 10K type strain sequencing project: providing services to taxonomists for standard genome sequencing and annotation.</title>
        <authorList>
            <consortium name="The Broad Institute Genomics Platform"/>
            <consortium name="The Broad Institute Genome Sequencing Center for Infectious Disease"/>
            <person name="Wu L."/>
            <person name="Ma J."/>
        </authorList>
    </citation>
    <scope>NUCLEOTIDE SEQUENCE [LARGE SCALE GENOMIC DNA]</scope>
    <source>
        <strain evidence="3 4">JCM 17504</strain>
    </source>
</reference>
<feature type="domain" description="DUF8128" evidence="2">
    <location>
        <begin position="2"/>
        <end position="169"/>
    </location>
</feature>
<sequence>MIVKVTFEPVNDMRFRRGKVGSTSDEVADAMQDGRLVGEINPHVVESKRDRHIATDIQNQRGRSAFYASLRVIAVGPTAKAAETRAQSIVEFFTTTFSHPDGQSLVPTPLTSSDTMQNAIEVTSTRHLWLRGQQPGPARSWLTVTQSVLTDQELAVLAHIPSQNDVHAPDLDWNRMQSGTDAPADSTQHVPDMDRQDGEW</sequence>
<dbReference type="Pfam" id="PF26449">
    <property type="entry name" value="DUF8128"/>
    <property type="match status" value="1"/>
</dbReference>
<keyword evidence="4" id="KW-1185">Reference proteome</keyword>
<protein>
    <recommendedName>
        <fullName evidence="2">DUF8128 domain-containing protein</fullName>
    </recommendedName>
</protein>
<dbReference type="AlphaFoldDB" id="A0AAV3UJZ9"/>
<dbReference type="InterPro" id="IPR058441">
    <property type="entry name" value="DUF8128"/>
</dbReference>
<comment type="caution">
    <text evidence="3">The sequence shown here is derived from an EMBL/GenBank/DDBJ whole genome shotgun (WGS) entry which is preliminary data.</text>
</comment>
<evidence type="ECO:0000259" key="2">
    <source>
        <dbReference type="Pfam" id="PF26449"/>
    </source>
</evidence>